<accession>A0A941ES83</accession>
<feature type="region of interest" description="Disordered" evidence="1">
    <location>
        <begin position="1"/>
        <end position="29"/>
    </location>
</feature>
<keyword evidence="3" id="KW-1185">Reference proteome</keyword>
<gene>
    <name evidence="2" type="ORF">KDL01_12865</name>
</gene>
<evidence type="ECO:0000313" key="2">
    <source>
        <dbReference type="EMBL" id="MBR7834159.1"/>
    </source>
</evidence>
<proteinExistence type="predicted"/>
<organism evidence="2 3">
    <name type="scientific">Actinospica durhamensis</name>
    <dbReference type="NCBI Taxonomy" id="1508375"/>
    <lineage>
        <taxon>Bacteria</taxon>
        <taxon>Bacillati</taxon>
        <taxon>Actinomycetota</taxon>
        <taxon>Actinomycetes</taxon>
        <taxon>Catenulisporales</taxon>
        <taxon>Actinospicaceae</taxon>
        <taxon>Actinospica</taxon>
    </lineage>
</organism>
<dbReference type="GO" id="GO:0008168">
    <property type="term" value="F:methyltransferase activity"/>
    <property type="evidence" value="ECO:0007669"/>
    <property type="project" value="UniProtKB-KW"/>
</dbReference>
<comment type="caution">
    <text evidence="2">The sequence shown here is derived from an EMBL/GenBank/DDBJ whole genome shotgun (WGS) entry which is preliminary data.</text>
</comment>
<dbReference type="AlphaFoldDB" id="A0A941ES83"/>
<dbReference type="Proteomes" id="UP000675781">
    <property type="component" value="Unassembled WGS sequence"/>
</dbReference>
<dbReference type="GO" id="GO:0032259">
    <property type="term" value="P:methylation"/>
    <property type="evidence" value="ECO:0007669"/>
    <property type="project" value="UniProtKB-KW"/>
</dbReference>
<dbReference type="Gene3D" id="3.40.50.150">
    <property type="entry name" value="Vaccinia Virus protein VP39"/>
    <property type="match status" value="1"/>
</dbReference>
<evidence type="ECO:0000313" key="3">
    <source>
        <dbReference type="Proteomes" id="UP000675781"/>
    </source>
</evidence>
<sequence>MSGHDDAPELQLGPGTDWTESLGGDWDPPVIDPTVPHPFRMYNYLIGGKDNYQADRDAVEVLLRARPDAVISARAVEAFNRRVVRYIAGSGITQFLQLGTAISIANSHDQVARTVQPNCRFVYVADDPITLAHARALLVGRPDSDVTVVEGNFRKPQLVLADPLVTTHLDLNRPIGVLLLGMLDYIRDLDQTRAALAEVVAWVPKGSMIAFQHVEEVGQNDIDEAVDLIMAQERIELTPRSLGQIESVVAGYDMIYPGMVQLPLWRRDDIPPEEKDFDDGPGPEMADRAATLGGVIKV</sequence>
<evidence type="ECO:0000256" key="1">
    <source>
        <dbReference type="SAM" id="MobiDB-lite"/>
    </source>
</evidence>
<reference evidence="2" key="1">
    <citation type="submission" date="2021-04" db="EMBL/GenBank/DDBJ databases">
        <title>Genome based classification of Actinospica acidithermotolerans sp. nov., an actinobacterium isolated from an Indonesian hot spring.</title>
        <authorList>
            <person name="Kusuma A.B."/>
            <person name="Putra K.E."/>
            <person name="Nafisah S."/>
            <person name="Loh J."/>
            <person name="Nouioui I."/>
            <person name="Goodfellow M."/>
        </authorList>
    </citation>
    <scope>NUCLEOTIDE SEQUENCE</scope>
    <source>
        <strain evidence="2">CSCA 57</strain>
    </source>
</reference>
<dbReference type="PIRSF" id="PIRSF017393">
    <property type="entry name" value="MTase_SAV2177"/>
    <property type="match status" value="1"/>
</dbReference>
<dbReference type="Pfam" id="PF04672">
    <property type="entry name" value="Methyltransf_19"/>
    <property type="match status" value="1"/>
</dbReference>
<dbReference type="RefSeq" id="WP_212528678.1">
    <property type="nucleotide sequence ID" value="NZ_JAGSOG010000049.1"/>
</dbReference>
<dbReference type="EC" id="2.1.1.-" evidence="2"/>
<keyword evidence="2" id="KW-0808">Transferase</keyword>
<dbReference type="InterPro" id="IPR029063">
    <property type="entry name" value="SAM-dependent_MTases_sf"/>
</dbReference>
<keyword evidence="2" id="KW-0489">Methyltransferase</keyword>
<dbReference type="InterPro" id="IPR006764">
    <property type="entry name" value="SAM_dep_MeTrfase_SAV2177_type"/>
</dbReference>
<dbReference type="SUPFAM" id="SSF53335">
    <property type="entry name" value="S-adenosyl-L-methionine-dependent methyltransferases"/>
    <property type="match status" value="1"/>
</dbReference>
<protein>
    <submittedName>
        <fullName evidence="2">SAM-dependent methyltransferase</fullName>
        <ecNumber evidence="2">2.1.1.-</ecNumber>
    </submittedName>
</protein>
<name>A0A941ES83_9ACTN</name>
<dbReference type="EMBL" id="JAGSOG010000049">
    <property type="protein sequence ID" value="MBR7834159.1"/>
    <property type="molecule type" value="Genomic_DNA"/>
</dbReference>